<dbReference type="Proteomes" id="UP001055108">
    <property type="component" value="Unassembled WGS sequence"/>
</dbReference>
<sequence length="367" mass="39220">MAAAPLAASLAAPALVPPAPSLMASVSAPSLRGAGRQLAPVDRVATLLLAMGKPAAGRLLKYFEPDEIKRITRSAVQLGAVSPDQLEGVVESFAVEFANGASLVGTVQEVEKLLTGLIPADQLSELLAEVRGNGARSVWERMSAASESVLASYLVKEHPQTASLILSRIKPAVAAKVMSQLPAPLRNTLMRRMLSFKPVDDEILAMLERALLEDFMANGARNSGADTHAKMADIINKMDRAQMDEALTALADARPKSVEILKGLLFTFDDIVKLAPRARTTLFDAVPNDRLVLALKGTDAEFRGVILSALSARVKRMVEHELNGGEPAAQRDVMEARRSITDLAMDMASRGEIEINASEGEGDALIR</sequence>
<proteinExistence type="inferred from homology"/>
<dbReference type="Gene3D" id="1.10.220.30">
    <property type="match status" value="3"/>
</dbReference>
<evidence type="ECO:0000256" key="8">
    <source>
        <dbReference type="ARBA" id="ARBA00023136"/>
    </source>
</evidence>
<dbReference type="AlphaFoldDB" id="A0AA37HTL1"/>
<name>A0AA37HTL1_9HYPH</name>
<evidence type="ECO:0000259" key="12">
    <source>
        <dbReference type="Pfam" id="PF14841"/>
    </source>
</evidence>
<dbReference type="GO" id="GO:0003774">
    <property type="term" value="F:cytoskeletal motor activity"/>
    <property type="evidence" value="ECO:0007669"/>
    <property type="project" value="InterPro"/>
</dbReference>
<dbReference type="InterPro" id="IPR011002">
    <property type="entry name" value="FliG_a-hlx"/>
</dbReference>
<gene>
    <name evidence="14" type="primary">fliG_2</name>
    <name evidence="14" type="ORF">NBEOAGPD_3895</name>
</gene>
<evidence type="ECO:0000259" key="11">
    <source>
        <dbReference type="Pfam" id="PF01706"/>
    </source>
</evidence>
<dbReference type="GO" id="GO:0009425">
    <property type="term" value="C:bacterial-type flagellum basal body"/>
    <property type="evidence" value="ECO:0007669"/>
    <property type="project" value="UniProtKB-SubCell"/>
</dbReference>
<dbReference type="InterPro" id="IPR000090">
    <property type="entry name" value="Flg_Motor_Flig"/>
</dbReference>
<evidence type="ECO:0000256" key="1">
    <source>
        <dbReference type="ARBA" id="ARBA00004117"/>
    </source>
</evidence>
<dbReference type="GO" id="GO:0005886">
    <property type="term" value="C:plasma membrane"/>
    <property type="evidence" value="ECO:0007669"/>
    <property type="project" value="UniProtKB-SubCell"/>
</dbReference>
<feature type="domain" description="Flagellar motor switch protein FliG C-terminal" evidence="11">
    <location>
        <begin position="249"/>
        <end position="355"/>
    </location>
</feature>
<evidence type="ECO:0000256" key="9">
    <source>
        <dbReference type="ARBA" id="ARBA00023143"/>
    </source>
</evidence>
<dbReference type="SUPFAM" id="SSF48029">
    <property type="entry name" value="FliG"/>
    <property type="match status" value="2"/>
</dbReference>
<dbReference type="Pfam" id="PF01706">
    <property type="entry name" value="FliG_C"/>
    <property type="match status" value="1"/>
</dbReference>
<evidence type="ECO:0000313" key="15">
    <source>
        <dbReference type="Proteomes" id="UP001055108"/>
    </source>
</evidence>
<dbReference type="PRINTS" id="PR00954">
    <property type="entry name" value="FLGMOTORFLIG"/>
</dbReference>
<keyword evidence="14" id="KW-0969">Cilium</keyword>
<evidence type="ECO:0000256" key="5">
    <source>
        <dbReference type="ARBA" id="ARBA00022475"/>
    </source>
</evidence>
<accession>A0AA37HTL1</accession>
<evidence type="ECO:0000256" key="10">
    <source>
        <dbReference type="ARBA" id="ARBA00025598"/>
    </source>
</evidence>
<feature type="domain" description="Flagellar motor switch protein FliG middle" evidence="12">
    <location>
        <begin position="148"/>
        <end position="221"/>
    </location>
</feature>
<keyword evidence="8" id="KW-0472">Membrane</keyword>
<keyword evidence="5" id="KW-1003">Cell membrane</keyword>
<dbReference type="GO" id="GO:0071973">
    <property type="term" value="P:bacterial-type flagellum-dependent cell motility"/>
    <property type="evidence" value="ECO:0007669"/>
    <property type="project" value="InterPro"/>
</dbReference>
<dbReference type="InterPro" id="IPR023087">
    <property type="entry name" value="Flg_Motor_Flig_C"/>
</dbReference>
<keyword evidence="6" id="KW-0145">Chemotaxis</keyword>
<evidence type="ECO:0000256" key="7">
    <source>
        <dbReference type="ARBA" id="ARBA00022779"/>
    </source>
</evidence>
<dbReference type="PANTHER" id="PTHR30534">
    <property type="entry name" value="FLAGELLAR MOTOR SWITCH PROTEIN FLIG"/>
    <property type="match status" value="1"/>
</dbReference>
<dbReference type="EMBL" id="BPQM01000105">
    <property type="protein sequence ID" value="GJD80653.1"/>
    <property type="molecule type" value="Genomic_DNA"/>
</dbReference>
<reference evidence="14" key="2">
    <citation type="submission" date="2021-08" db="EMBL/GenBank/DDBJ databases">
        <authorList>
            <person name="Tani A."/>
            <person name="Ola A."/>
            <person name="Ogura Y."/>
            <person name="Katsura K."/>
            <person name="Hayashi T."/>
        </authorList>
    </citation>
    <scope>NUCLEOTIDE SEQUENCE</scope>
    <source>
        <strain evidence="14">NBRC 103626</strain>
    </source>
</reference>
<dbReference type="Pfam" id="PF14842">
    <property type="entry name" value="FliG_N"/>
    <property type="match status" value="1"/>
</dbReference>
<reference evidence="14" key="1">
    <citation type="journal article" date="2016" name="Front. Microbiol.">
        <title>Genome Sequence of the Piezophilic, Mesophilic Sulfate-Reducing Bacterium Desulfovibrio indicus J2T.</title>
        <authorList>
            <person name="Cao J."/>
            <person name="Maignien L."/>
            <person name="Shao Z."/>
            <person name="Alain K."/>
            <person name="Jebbar M."/>
        </authorList>
    </citation>
    <scope>NUCLEOTIDE SEQUENCE</scope>
    <source>
        <strain evidence="14">NBRC 103626</strain>
    </source>
</reference>
<evidence type="ECO:0000313" key="14">
    <source>
        <dbReference type="EMBL" id="GJD80653.1"/>
    </source>
</evidence>
<evidence type="ECO:0000256" key="4">
    <source>
        <dbReference type="ARBA" id="ARBA00021870"/>
    </source>
</evidence>
<protein>
    <recommendedName>
        <fullName evidence="4">Flagellar motor switch protein FliG</fullName>
    </recommendedName>
</protein>
<dbReference type="InterPro" id="IPR032779">
    <property type="entry name" value="FliG_M"/>
</dbReference>
<keyword evidence="14" id="KW-0966">Cell projection</keyword>
<dbReference type="Pfam" id="PF14841">
    <property type="entry name" value="FliG_M"/>
    <property type="match status" value="1"/>
</dbReference>
<evidence type="ECO:0000259" key="13">
    <source>
        <dbReference type="Pfam" id="PF14842"/>
    </source>
</evidence>
<evidence type="ECO:0000256" key="2">
    <source>
        <dbReference type="ARBA" id="ARBA00004413"/>
    </source>
</evidence>
<keyword evidence="15" id="KW-1185">Reference proteome</keyword>
<comment type="similarity">
    <text evidence="3">Belongs to the FliG family.</text>
</comment>
<keyword evidence="9" id="KW-0975">Bacterial flagellum</keyword>
<evidence type="ECO:0000256" key="6">
    <source>
        <dbReference type="ARBA" id="ARBA00022500"/>
    </source>
</evidence>
<dbReference type="InterPro" id="IPR028263">
    <property type="entry name" value="FliG_N"/>
</dbReference>
<comment type="function">
    <text evidence="10">FliG is one of three proteins (FliG, FliN, FliM) that forms the rotor-mounted switch complex (C ring), located at the base of the basal body. This complex interacts with the CheY and CheZ chemotaxis proteins, in addition to contacting components of the motor that determine the direction of flagellar rotation.</text>
</comment>
<comment type="subcellular location">
    <subcellularLocation>
        <location evidence="1">Bacterial flagellum basal body</location>
    </subcellularLocation>
    <subcellularLocation>
        <location evidence="2">Cell membrane</location>
        <topology evidence="2">Peripheral membrane protein</topology>
        <orientation evidence="2">Cytoplasmic side</orientation>
    </subcellularLocation>
</comment>
<keyword evidence="7" id="KW-0283">Flagellar rotation</keyword>
<dbReference type="GO" id="GO:0006935">
    <property type="term" value="P:chemotaxis"/>
    <property type="evidence" value="ECO:0007669"/>
    <property type="project" value="UniProtKB-KW"/>
</dbReference>
<dbReference type="RefSeq" id="WP_370880189.1">
    <property type="nucleotide sequence ID" value="NZ_BPQM01000105.1"/>
</dbReference>
<feature type="domain" description="Flagellar motor switch protein FliG N-terminal" evidence="13">
    <location>
        <begin position="38"/>
        <end position="139"/>
    </location>
</feature>
<dbReference type="PANTHER" id="PTHR30534:SF0">
    <property type="entry name" value="FLAGELLAR MOTOR SWITCH PROTEIN FLIG"/>
    <property type="match status" value="1"/>
</dbReference>
<organism evidence="14 15">
    <name type="scientific">Methylobacterium gregans</name>
    <dbReference type="NCBI Taxonomy" id="374424"/>
    <lineage>
        <taxon>Bacteria</taxon>
        <taxon>Pseudomonadati</taxon>
        <taxon>Pseudomonadota</taxon>
        <taxon>Alphaproteobacteria</taxon>
        <taxon>Hyphomicrobiales</taxon>
        <taxon>Methylobacteriaceae</taxon>
        <taxon>Methylobacterium</taxon>
    </lineage>
</organism>
<comment type="caution">
    <text evidence="14">The sequence shown here is derived from an EMBL/GenBank/DDBJ whole genome shotgun (WGS) entry which is preliminary data.</text>
</comment>
<keyword evidence="14" id="KW-0282">Flagellum</keyword>
<evidence type="ECO:0000256" key="3">
    <source>
        <dbReference type="ARBA" id="ARBA00010299"/>
    </source>
</evidence>